<dbReference type="InterPro" id="IPR036177">
    <property type="entry name" value="Peptidase_M55_sf"/>
</dbReference>
<evidence type="ECO:0000313" key="1">
    <source>
        <dbReference type="EMBL" id="MPM83784.1"/>
    </source>
</evidence>
<dbReference type="EMBL" id="VSSQ01032506">
    <property type="protein sequence ID" value="MPM83784.1"/>
    <property type="molecule type" value="Genomic_DNA"/>
</dbReference>
<dbReference type="AlphaFoldDB" id="A0A645D3A8"/>
<sequence length="164" mass="18401">MRVNEYSIGEYGALVLCARELGIPVIFAAGEEAFCREAQDLTPGVITAAVKRGTLPDDHSREITVEQYAKSKLGANHMSPAGARQLLRKQAQNAMETYFSSREQFRYREIHAPYALLQEMRASDNVPEKTAIRQTTSFNSFIEAINCLINTPFDDIISKRTEIV</sequence>
<dbReference type="Gene3D" id="3.40.50.10780">
    <property type="entry name" value="Dipeptide transport protein"/>
    <property type="match status" value="1"/>
</dbReference>
<dbReference type="SUPFAM" id="SSF63992">
    <property type="entry name" value="Dipeptide transport protein"/>
    <property type="match status" value="1"/>
</dbReference>
<reference evidence="1" key="1">
    <citation type="submission" date="2019-08" db="EMBL/GenBank/DDBJ databases">
        <authorList>
            <person name="Kucharzyk K."/>
            <person name="Murdoch R.W."/>
            <person name="Higgins S."/>
            <person name="Loffler F."/>
        </authorList>
    </citation>
    <scope>NUCLEOTIDE SEQUENCE</scope>
</reference>
<protein>
    <submittedName>
        <fullName evidence="1">Uncharacterized protein</fullName>
    </submittedName>
</protein>
<proteinExistence type="predicted"/>
<gene>
    <name evidence="1" type="ORF">SDC9_130853</name>
</gene>
<organism evidence="1">
    <name type="scientific">bioreactor metagenome</name>
    <dbReference type="NCBI Taxonomy" id="1076179"/>
    <lineage>
        <taxon>unclassified sequences</taxon>
        <taxon>metagenomes</taxon>
        <taxon>ecological metagenomes</taxon>
    </lineage>
</organism>
<dbReference type="InterPro" id="IPR007035">
    <property type="entry name" value="Peptidase_M55"/>
</dbReference>
<dbReference type="Pfam" id="PF04951">
    <property type="entry name" value="Peptidase_M55"/>
    <property type="match status" value="1"/>
</dbReference>
<comment type="caution">
    <text evidence="1">The sequence shown here is derived from an EMBL/GenBank/DDBJ whole genome shotgun (WGS) entry which is preliminary data.</text>
</comment>
<name>A0A645D3A8_9ZZZZ</name>
<dbReference type="InterPro" id="IPR027476">
    <property type="entry name" value="DppA_N"/>
</dbReference>
<accession>A0A645D3A8</accession>